<evidence type="ECO:0000259" key="11">
    <source>
        <dbReference type="PROSITE" id="PS51379"/>
    </source>
</evidence>
<evidence type="ECO:0000256" key="5">
    <source>
        <dbReference type="ARBA" id="ARBA00022827"/>
    </source>
</evidence>
<comment type="cofactor">
    <cofactor evidence="1">
        <name>FAD</name>
        <dbReference type="ChEBI" id="CHEBI:57692"/>
    </cofactor>
</comment>
<keyword evidence="4" id="KW-0479">Metal-binding</keyword>
<dbReference type="SUPFAM" id="SSF56176">
    <property type="entry name" value="FAD-binding/transporter-associated domain-like"/>
    <property type="match status" value="1"/>
</dbReference>
<evidence type="ECO:0000256" key="2">
    <source>
        <dbReference type="ARBA" id="ARBA00008000"/>
    </source>
</evidence>
<dbReference type="PROSITE" id="PS51379">
    <property type="entry name" value="4FE4S_FER_2"/>
    <property type="match status" value="2"/>
</dbReference>
<dbReference type="InterPro" id="IPR017900">
    <property type="entry name" value="4Fe4S_Fe_S_CS"/>
</dbReference>
<feature type="domain" description="FAD-binding PCMH-type" evidence="12">
    <location>
        <begin position="39"/>
        <end position="267"/>
    </location>
</feature>
<dbReference type="InterPro" id="IPR016166">
    <property type="entry name" value="FAD-bd_PCMH"/>
</dbReference>
<dbReference type="InterPro" id="IPR036318">
    <property type="entry name" value="FAD-bd_PCMH-like_sf"/>
</dbReference>
<dbReference type="PANTHER" id="PTHR11748">
    <property type="entry name" value="D-LACTATE DEHYDROGENASE"/>
    <property type="match status" value="1"/>
</dbReference>
<keyword evidence="8" id="KW-0408">Iron</keyword>
<evidence type="ECO:0000256" key="3">
    <source>
        <dbReference type="ARBA" id="ARBA00022630"/>
    </source>
</evidence>
<dbReference type="Gene3D" id="1.10.1060.10">
    <property type="entry name" value="Alpha-helical ferredoxin"/>
    <property type="match status" value="1"/>
</dbReference>
<keyword evidence="7" id="KW-0560">Oxidoreductase</keyword>
<feature type="domain" description="4Fe-4S ferredoxin-type" evidence="11">
    <location>
        <begin position="534"/>
        <end position="565"/>
    </location>
</feature>
<accession>A0A4Q0XR42</accession>
<dbReference type="GO" id="GO:0071949">
    <property type="term" value="F:FAD binding"/>
    <property type="evidence" value="ECO:0007669"/>
    <property type="project" value="InterPro"/>
</dbReference>
<feature type="domain" description="4Fe-4S ferredoxin-type" evidence="11">
    <location>
        <begin position="592"/>
        <end position="616"/>
    </location>
</feature>
<evidence type="ECO:0000256" key="1">
    <source>
        <dbReference type="ARBA" id="ARBA00001974"/>
    </source>
</evidence>
<comment type="similarity">
    <text evidence="2">Belongs to the FAD-binding oxidoreductase/transferase type 4 family.</text>
</comment>
<dbReference type="PROSITE" id="PS51387">
    <property type="entry name" value="FAD_PCMH"/>
    <property type="match status" value="1"/>
</dbReference>
<evidence type="ECO:0000256" key="7">
    <source>
        <dbReference type="ARBA" id="ARBA00023002"/>
    </source>
</evidence>
<dbReference type="InterPro" id="IPR009051">
    <property type="entry name" value="Helical_ferredxn"/>
</dbReference>
<keyword evidence="3" id="KW-0285">Flavoprotein</keyword>
<name>A0A4Q0XR42_9BACT</name>
<keyword evidence="6" id="KW-0809">Transit peptide</keyword>
<evidence type="ECO:0000259" key="12">
    <source>
        <dbReference type="PROSITE" id="PS51387"/>
    </source>
</evidence>
<dbReference type="AlphaFoldDB" id="A0A4Q0XR42"/>
<dbReference type="Pfam" id="PF13183">
    <property type="entry name" value="Fer4_8"/>
    <property type="match status" value="1"/>
</dbReference>
<evidence type="ECO:0000256" key="4">
    <source>
        <dbReference type="ARBA" id="ARBA00022723"/>
    </source>
</evidence>
<dbReference type="SUPFAM" id="SSF46548">
    <property type="entry name" value="alpha-helical ferredoxin"/>
    <property type="match status" value="1"/>
</dbReference>
<dbReference type="GO" id="GO:0051536">
    <property type="term" value="F:iron-sulfur cluster binding"/>
    <property type="evidence" value="ECO:0007669"/>
    <property type="project" value="UniProtKB-KW"/>
</dbReference>
<evidence type="ECO:0000256" key="8">
    <source>
        <dbReference type="ARBA" id="ARBA00023004"/>
    </source>
</evidence>
<dbReference type="SUPFAM" id="SSF55103">
    <property type="entry name" value="FAD-linked oxidases, C-terminal domain"/>
    <property type="match status" value="1"/>
</dbReference>
<dbReference type="InterPro" id="IPR004113">
    <property type="entry name" value="FAD-bd_oxidored_4_C"/>
</dbReference>
<dbReference type="OrthoDB" id="9811557at2"/>
<dbReference type="Pfam" id="PF01565">
    <property type="entry name" value="FAD_binding_4"/>
    <property type="match status" value="1"/>
</dbReference>
<dbReference type="PANTHER" id="PTHR11748:SF111">
    <property type="entry name" value="D-LACTATE DEHYDROGENASE, MITOCHONDRIAL-RELATED"/>
    <property type="match status" value="1"/>
</dbReference>
<dbReference type="Gene3D" id="3.30.70.2740">
    <property type="match status" value="1"/>
</dbReference>
<gene>
    <name evidence="13" type="ORF">CRV04_05830</name>
</gene>
<dbReference type="GO" id="GO:0008720">
    <property type="term" value="F:D-lactate dehydrogenase (NAD+) activity"/>
    <property type="evidence" value="ECO:0007669"/>
    <property type="project" value="TreeGrafter"/>
</dbReference>
<dbReference type="Gene3D" id="3.30.43.10">
    <property type="entry name" value="Uridine Diphospho-n-acetylenolpyruvylglucosamine Reductase, domain 2"/>
    <property type="match status" value="1"/>
</dbReference>
<dbReference type="PROSITE" id="PS00198">
    <property type="entry name" value="4FE4S_FER_1"/>
    <property type="match status" value="2"/>
</dbReference>
<keyword evidence="5" id="KW-0274">FAD</keyword>
<proteinExistence type="inferred from homology"/>
<dbReference type="InterPro" id="IPR006094">
    <property type="entry name" value="Oxid_FAD_bind_N"/>
</dbReference>
<dbReference type="Gene3D" id="1.10.45.10">
    <property type="entry name" value="Vanillyl-alcohol Oxidase, Chain A, domain 4"/>
    <property type="match status" value="1"/>
</dbReference>
<dbReference type="Gene3D" id="3.30.70.2190">
    <property type="match status" value="1"/>
</dbReference>
<dbReference type="GO" id="GO:0046872">
    <property type="term" value="F:metal ion binding"/>
    <property type="evidence" value="ECO:0007669"/>
    <property type="project" value="UniProtKB-KW"/>
</dbReference>
<evidence type="ECO:0000313" key="13">
    <source>
        <dbReference type="EMBL" id="RXJ58024.1"/>
    </source>
</evidence>
<dbReference type="InterPro" id="IPR016169">
    <property type="entry name" value="FAD-bd_PCMH_sub2"/>
</dbReference>
<comment type="caution">
    <text evidence="13">The sequence shown here is derived from an EMBL/GenBank/DDBJ whole genome shotgun (WGS) entry which is preliminary data.</text>
</comment>
<sequence length="942" mass="105145">MLEGKYQKFYEEIIQKIPKKYIFTDKLHTLAYGTDASFYRLIPKIVIKAQHAFHVQEILKLATYLKLSVTFRAAGTSLSGQAISDSILIVTSRDWKGFSISKDRSSITLEPSITGAAANKALAPFKKKIGPDPASIDAAMIGGIAANNASGMCCGVAQNSYKTVESMQIIFYDGTLLDTADIRSKELFRDKHQTFCVSLEQYANEVKANNALKKKITQKFKIKNTCGYSLNALVDFDDVFDILQHLIIGSEGTLGFIKEITYKTVDDHPNKASALVFFTNTHEACDAVAKLKLSTEVQVDAVELMDSKALKSVQDQEGMPEYLKEFDEHVTALLIETRAKTKSKLKEQTKAITELLSSFKTVRKVAFTDKENEYKLFWKIRKGLFPAVGAVRETGTTVIIEDVAFAIEDLAAGTLKLQELFKKHGYHEALIFGHALEGNLHFVFTQDFSTKEEVERYDAFMNDVTQLVAVEYKGSLKAEHGTGRNMAAFVELEWGEQAYKLMKDIKALFDPYNILNPGVIINDDKEAHLKNLKPLPATNPLVDKCIECGFCEPYCPSNVLTFTPRHRIVASREISRLHDEEQDILSATLLKEAYQYDGIETCATCSLCSTVCPVGIDTGSLTKHYRHEQITPKQERLASVISNNFSVTLNAVRFGLKSANMVHTLLGTSTMSSFTQRLREWSGNSIPLWSPTLPKANRVNKNSVKLRSSTKKVVYFSSCINRSMGQSKDDSEQNTLFDTTLELLTKAGYEVIFPEKLESLCCGMPFSSKGFHKQAKEKSDELEKALQIATNQGEYPVLCDTSPCTKKMIESFKSNIKLYEPIAFSLEHLVPHLSIEKVNEPIVIHTTCSSRKMGLHEQFIALANLLSDEVIVPEDVKCCGFAGDRGFNYPELNQSALRHLNDAIPNGVKLAFSTSKTCEIGLSNESGLNYNSIFYLLNQCSK</sequence>
<dbReference type="InterPro" id="IPR016164">
    <property type="entry name" value="FAD-linked_Oxase-like_C"/>
</dbReference>
<dbReference type="InterPro" id="IPR017896">
    <property type="entry name" value="4Fe4S_Fe-S-bd"/>
</dbReference>
<evidence type="ECO:0000256" key="6">
    <source>
        <dbReference type="ARBA" id="ARBA00022946"/>
    </source>
</evidence>
<protein>
    <recommendedName>
        <fullName evidence="10">D-lactate dehydrogenase (cytochrome)</fullName>
        <ecNumber evidence="10">1.1.2.4</ecNumber>
    </recommendedName>
</protein>
<keyword evidence="14" id="KW-1185">Reference proteome</keyword>
<dbReference type="GO" id="GO:0004458">
    <property type="term" value="F:D-lactate dehydrogenase (cytochrome) activity"/>
    <property type="evidence" value="ECO:0007669"/>
    <property type="project" value="UniProtKB-EC"/>
</dbReference>
<dbReference type="GO" id="GO:1903457">
    <property type="term" value="P:lactate catabolic process"/>
    <property type="evidence" value="ECO:0007669"/>
    <property type="project" value="TreeGrafter"/>
</dbReference>
<evidence type="ECO:0000313" key="14">
    <source>
        <dbReference type="Proteomes" id="UP000290657"/>
    </source>
</evidence>
<dbReference type="InterPro" id="IPR016171">
    <property type="entry name" value="Vanillyl_alc_oxidase_C-sub2"/>
</dbReference>
<dbReference type="InterPro" id="IPR004017">
    <property type="entry name" value="Cys_rich_dom"/>
</dbReference>
<evidence type="ECO:0000256" key="10">
    <source>
        <dbReference type="ARBA" id="ARBA00038897"/>
    </source>
</evidence>
<dbReference type="InterPro" id="IPR016167">
    <property type="entry name" value="FAD-bd_PCMH_sub1"/>
</dbReference>
<dbReference type="EMBL" id="PDKN01000003">
    <property type="protein sequence ID" value="RXJ58024.1"/>
    <property type="molecule type" value="Genomic_DNA"/>
</dbReference>
<evidence type="ECO:0000256" key="9">
    <source>
        <dbReference type="ARBA" id="ARBA00023014"/>
    </source>
</evidence>
<dbReference type="Pfam" id="PF02754">
    <property type="entry name" value="CCG"/>
    <property type="match status" value="2"/>
</dbReference>
<dbReference type="EC" id="1.1.2.4" evidence="10"/>
<dbReference type="Proteomes" id="UP000290657">
    <property type="component" value="Unassembled WGS sequence"/>
</dbReference>
<organism evidence="13 14">
    <name type="scientific">Candidatus Marinarcus aquaticus</name>
    <dbReference type="NCBI Taxonomy" id="2044504"/>
    <lineage>
        <taxon>Bacteria</taxon>
        <taxon>Pseudomonadati</taxon>
        <taxon>Campylobacterota</taxon>
        <taxon>Epsilonproteobacteria</taxon>
        <taxon>Campylobacterales</taxon>
        <taxon>Arcobacteraceae</taxon>
        <taxon>Candidatus Marinarcus</taxon>
    </lineage>
</organism>
<dbReference type="FunFam" id="1.10.45.10:FF:000001">
    <property type="entry name" value="D-lactate dehydrogenase mitochondrial"/>
    <property type="match status" value="1"/>
</dbReference>
<keyword evidence="9" id="KW-0411">Iron-sulfur</keyword>
<dbReference type="Gene3D" id="3.30.465.10">
    <property type="match status" value="1"/>
</dbReference>
<dbReference type="RefSeq" id="WP_128995887.1">
    <property type="nucleotide sequence ID" value="NZ_PDKN01000003.1"/>
</dbReference>
<reference evidence="13 14" key="1">
    <citation type="submission" date="2017-10" db="EMBL/GenBank/DDBJ databases">
        <title>Genomics of the genus Arcobacter.</title>
        <authorList>
            <person name="Perez-Cataluna A."/>
            <person name="Figueras M.J."/>
        </authorList>
    </citation>
    <scope>NUCLEOTIDE SEQUENCE [LARGE SCALE GENOMIC DNA]</scope>
    <source>
        <strain evidence="13 14">CECT 8987</strain>
    </source>
</reference>
<dbReference type="Pfam" id="PF02913">
    <property type="entry name" value="FAD-oxidase_C"/>
    <property type="match status" value="1"/>
</dbReference>